<dbReference type="KEGG" id="hse:Hsero_1595"/>
<dbReference type="HOGENOM" id="CLU_2770261_0_0_4"/>
<proteinExistence type="predicted"/>
<organism evidence="1 2">
    <name type="scientific">Herbaspirillum seropedicae (strain SmR1)</name>
    <dbReference type="NCBI Taxonomy" id="757424"/>
    <lineage>
        <taxon>Bacteria</taxon>
        <taxon>Pseudomonadati</taxon>
        <taxon>Pseudomonadota</taxon>
        <taxon>Betaproteobacteria</taxon>
        <taxon>Burkholderiales</taxon>
        <taxon>Oxalobacteraceae</taxon>
        <taxon>Herbaspirillum</taxon>
    </lineage>
</organism>
<dbReference type="EMBL" id="CP002039">
    <property type="protein sequence ID" value="ADJ63108.1"/>
    <property type="molecule type" value="Genomic_DNA"/>
</dbReference>
<dbReference type="AlphaFoldDB" id="D8IQ62"/>
<reference evidence="1 2" key="1">
    <citation type="submission" date="2010-04" db="EMBL/GenBank/DDBJ databases">
        <title>The genome of Herbaspirillum seropedicae SmR1, an endophytic, nitrogen-fixing, plant-growth promoting beta-Proteobacteria.</title>
        <authorList>
            <person name="Pedrosa F.O."/>
            <person name="Monteiro R.A."/>
            <person name="Wassem R."/>
            <person name="Cruz L.M."/>
            <person name="Ayub R.A."/>
            <person name="Colauto N.B."/>
            <person name="Fernandez M.A."/>
            <person name="Fungaro M.H.P."/>
            <person name="Grisard E.C."/>
            <person name="Hungria M."/>
            <person name="Madeira H.M.F."/>
            <person name="Nodari R.O."/>
            <person name="Osaku C.A."/>
            <person name="Petzl-Erler M.L."/>
            <person name="Terenzi H."/>
            <person name="Vieira L.G.E."/>
            <person name="Almeida M.I.M."/>
            <person name="Alves L.R."/>
            <person name="Arantes O.M.N."/>
            <person name="Balsanelli E."/>
            <person name="Barcellos F.G."/>
            <person name="Baura V.A."/>
            <person name="Binde D.R."/>
            <person name="Campo R.J."/>
            <person name="Chubatsu L.S."/>
            <person name="Chueire L.M.O."/>
            <person name="Ciferri R.R."/>
            <person name="Correa L.C."/>
            <person name="da Conceicao Silva J.L."/>
            <person name="Dabul A.N.G."/>
            <person name="Dambros B.P."/>
            <person name="Faoro H."/>
            <person name="Favetti A."/>
            <person name="Friedermann G."/>
            <person name="Furlaneto M.C."/>
            <person name="Gasques L.S."/>
            <person name="Gimenes C.C.T."/>
            <person name="Gioppo N.M.R."/>
            <person name="Glienke-Blanco C."/>
            <person name="Godoy L.P."/>
            <person name="Guerra M.P."/>
            <person name="Karp S."/>
            <person name="Kava-Cordeiro V."/>
            <person name="Margarido V.P."/>
            <person name="Mathioni S.M."/>
            <person name="Menck-Soares M.A."/>
            <person name="Murace N.K."/>
            <person name="Nicolas M.F."/>
            <person name="Oliveira C.E.C."/>
            <person name="Pagnan N.A.B."/>
            <person name="Pamphile J.A."/>
            <person name="Patussi E.V."/>
            <person name="Pereira L.F.P."/>
            <person name="Pereira-Ferrari L."/>
            <person name="Pinto F.G.S."/>
            <person name="Precoma C."/>
            <person name="Prioli A.J."/>
            <person name="Prioli S.M.A.P."/>
            <person name="Raittz R.T."/>
            <person name="Ramos H.J.O."/>
            <person name="Ribeiro E.M.S.F."/>
            <person name="Rigo L.U."/>
            <person name="Rocha C.L.M.S.C."/>
            <person name="Rocha S.N."/>
            <person name="Santos K."/>
            <person name="Satori D."/>
            <person name="Silva A.G."/>
            <person name="Simao R.C.G."/>
            <person name="Soares M.A.M."/>
            <person name="Souza E.M."/>
            <person name="Steffens M.B.R."/>
            <person name="Steindel M."/>
            <person name="Tadra-Sfeir M.Z."/>
            <person name="Takahashi E.K."/>
            <person name="Torres R.A."/>
            <person name="Valle J.S."/>
            <person name="Vernal J.I."/>
            <person name="Vilas-Boas L.A."/>
            <person name="Watanabe M.A.E."/>
            <person name="Weiss V.A."/>
            <person name="Yates M.A."/>
            <person name="Souza E.M."/>
        </authorList>
    </citation>
    <scope>NUCLEOTIDE SEQUENCE [LARGE SCALE GENOMIC DNA]</scope>
    <source>
        <strain evidence="1 2">SmR1</strain>
    </source>
</reference>
<evidence type="ECO:0000313" key="2">
    <source>
        <dbReference type="Proteomes" id="UP000000329"/>
    </source>
</evidence>
<gene>
    <name evidence="1" type="ordered locus">Hsero_1595</name>
</gene>
<evidence type="ECO:0000313" key="1">
    <source>
        <dbReference type="EMBL" id="ADJ63108.1"/>
    </source>
</evidence>
<protein>
    <submittedName>
        <fullName evidence="1">Uncharacterized protein</fullName>
    </submittedName>
</protein>
<keyword evidence="2" id="KW-1185">Reference proteome</keyword>
<dbReference type="Proteomes" id="UP000000329">
    <property type="component" value="Chromosome"/>
</dbReference>
<dbReference type="STRING" id="757424.Hsero_1595"/>
<sequence>MERKVDQKNSRSEATLFFPLFAPLRREPSEGGLDLRGRLLLLTFLGETRKVSGCRAAPGASSRPEKDKH</sequence>
<name>D8IQ62_HERSS</name>
<accession>D8IQ62</accession>